<evidence type="ECO:0000313" key="8">
    <source>
        <dbReference type="EMBL" id="KRY15745.1"/>
    </source>
</evidence>
<feature type="binding site" evidence="7">
    <location>
        <position position="280"/>
    </location>
    <ligand>
        <name>ATP</name>
        <dbReference type="ChEBI" id="CHEBI:30616"/>
    </ligand>
</feature>
<keyword evidence="7" id="KW-0539">Nucleus</keyword>
<feature type="binding site" evidence="7">
    <location>
        <position position="281"/>
    </location>
    <ligand>
        <name>ATP</name>
        <dbReference type="ChEBI" id="CHEBI:30616"/>
    </ligand>
</feature>
<dbReference type="Pfam" id="PF13238">
    <property type="entry name" value="AAA_18"/>
    <property type="match status" value="1"/>
</dbReference>
<dbReference type="OrthoDB" id="514167at2759"/>
<dbReference type="GO" id="GO:0005524">
    <property type="term" value="F:ATP binding"/>
    <property type="evidence" value="ECO:0007669"/>
    <property type="project" value="UniProtKB-KW"/>
</dbReference>
<dbReference type="EMBL" id="JYDQ01000090">
    <property type="protein sequence ID" value="KRY15745.1"/>
    <property type="molecule type" value="Genomic_DNA"/>
</dbReference>
<dbReference type="GO" id="GO:0016887">
    <property type="term" value="F:ATP hydrolysis activity"/>
    <property type="evidence" value="ECO:0007669"/>
    <property type="project" value="UniProtKB-UniRule"/>
</dbReference>
<reference evidence="8 9" key="1">
    <citation type="submission" date="2015-01" db="EMBL/GenBank/DDBJ databases">
        <title>Evolution of Trichinella species and genotypes.</title>
        <authorList>
            <person name="Korhonen P.K."/>
            <person name="Edoardo P."/>
            <person name="Giuseppe L.R."/>
            <person name="Gasser R.B."/>
        </authorList>
    </citation>
    <scope>NUCLEOTIDE SEQUENCE [LARGE SCALE GENOMIC DNA]</scope>
    <source>
        <strain evidence="8">ISS2496</strain>
    </source>
</reference>
<keyword evidence="1 7" id="KW-0690">Ribosome biogenesis</keyword>
<dbReference type="EC" id="2.7.4.3" evidence="7"/>
<dbReference type="GO" id="GO:0006364">
    <property type="term" value="P:rRNA processing"/>
    <property type="evidence" value="ECO:0007669"/>
    <property type="project" value="UniProtKB-KW"/>
</dbReference>
<dbReference type="GO" id="GO:0004017">
    <property type="term" value="F:AMP kinase activity"/>
    <property type="evidence" value="ECO:0007669"/>
    <property type="project" value="UniProtKB-UniRule"/>
</dbReference>
<dbReference type="InterPro" id="IPR027417">
    <property type="entry name" value="P-loop_NTPase"/>
</dbReference>
<comment type="similarity">
    <text evidence="7">Belongs to the adenylate kinase family. AK6 subfamily.</text>
</comment>
<comment type="subunit">
    <text evidence="7">Monomer and homodimer. Interacts with small ribosomal subunit protein uS11. Not a structural component of 43S pre-ribosomes, but transiently interacts with them by binding to uS11.</text>
</comment>
<evidence type="ECO:0000256" key="4">
    <source>
        <dbReference type="ARBA" id="ARBA00022741"/>
    </source>
</evidence>
<dbReference type="GO" id="GO:0005634">
    <property type="term" value="C:nucleus"/>
    <property type="evidence" value="ECO:0007669"/>
    <property type="project" value="UniProtKB-SubCell"/>
</dbReference>
<feature type="binding site" evidence="7">
    <location>
        <position position="283"/>
    </location>
    <ligand>
        <name>ATP</name>
        <dbReference type="ChEBI" id="CHEBI:30616"/>
    </ligand>
</feature>
<evidence type="ECO:0000256" key="3">
    <source>
        <dbReference type="ARBA" id="ARBA00022679"/>
    </source>
</evidence>
<comment type="function">
    <text evidence="7">Broad-specificity nucleoside monophosphate (NMP) kinase that catalyzes the reversible transfer of the terminal phosphate group between nucleoside triphosphates and monophosphates. Has also ATPase activity. Involved in the late cytoplasmic maturation steps of the 40S ribosomal particles, specifically 18S rRNA maturation. While NMP activity is not required for ribosome maturation, ATPase activity is. Associates transiently with small ribosomal subunit protein uS11. ATP hydrolysis breaks the interaction with uS11. May temporarily remove uS11 from the ribosome to enable a conformational change of the ribosomal RNA that is needed for the final maturation step of the small ribosomal subunit. Its NMP activity may have a role in nuclear energy homeostasis.</text>
</comment>
<keyword evidence="4 7" id="KW-0547">Nucleotide-binding</keyword>
<keyword evidence="7" id="KW-0963">Cytoplasm</keyword>
<dbReference type="InterPro" id="IPR019265">
    <property type="entry name" value="RTRAF"/>
</dbReference>
<evidence type="ECO:0000256" key="5">
    <source>
        <dbReference type="ARBA" id="ARBA00022777"/>
    </source>
</evidence>
<evidence type="ECO:0000256" key="7">
    <source>
        <dbReference type="HAMAP-Rule" id="MF_03173"/>
    </source>
</evidence>
<keyword evidence="6 7" id="KW-0067">ATP-binding</keyword>
<keyword evidence="5 7" id="KW-0418">Kinase</keyword>
<dbReference type="Pfam" id="PF10036">
    <property type="entry name" value="RLL"/>
    <property type="match status" value="1"/>
</dbReference>
<organism evidence="8 9">
    <name type="scientific">Trichinella patagoniensis</name>
    <dbReference type="NCBI Taxonomy" id="990121"/>
    <lineage>
        <taxon>Eukaryota</taxon>
        <taxon>Metazoa</taxon>
        <taxon>Ecdysozoa</taxon>
        <taxon>Nematoda</taxon>
        <taxon>Enoplea</taxon>
        <taxon>Dorylaimia</taxon>
        <taxon>Trichinellida</taxon>
        <taxon>Trichinellidae</taxon>
        <taxon>Trichinella</taxon>
    </lineage>
</organism>
<protein>
    <recommendedName>
        <fullName evidence="7">Adenylate kinase isoenzyme 6 homolog</fullName>
        <shortName evidence="7">AK6</shortName>
        <ecNumber evidence="7">2.7.4.3</ecNumber>
    </recommendedName>
    <alternativeName>
        <fullName evidence="7">Dual activity adenylate kinase/ATPase</fullName>
        <shortName evidence="7">AK/ATPase</shortName>
    </alternativeName>
</protein>
<feature type="region of interest" description="NMPbind" evidence="7">
    <location>
        <begin position="298"/>
        <end position="321"/>
    </location>
</feature>
<keyword evidence="3 7" id="KW-0808">Transferase</keyword>
<feature type="binding site" evidence="7">
    <location>
        <position position="282"/>
    </location>
    <ligand>
        <name>ATP</name>
        <dbReference type="ChEBI" id="CHEBI:30616"/>
    </ligand>
</feature>
<evidence type="ECO:0000256" key="2">
    <source>
        <dbReference type="ARBA" id="ARBA00022552"/>
    </source>
</evidence>
<sequence>MLKKRLESLNYRGAHSLNLEDDCQFRSLIRWLECEKIQYYGKGHCRQLSDINSPVWNKAFQQYLDNLHCTNCQRTTRYGVVEWLLGFAVHVAYQNQILYIIFLCVDNSVACSAEAEPAAKRYADGESRCKNTEVDKLKHFRCDEPKFEDFVQTIANLLGVTSHPDIVTTLKAVNSALSAKCSISPNEKKLESLSAQAIDLSDFESALEIKDKALVEVAAVLRMLYVKKLRLVQSQINELITVVQEMTANPKTDQRLGKVADFMLERKLPNVMVVGTPATGKTTIISEVAKRCGMALMQLSEIAIKHGFTLDYDSTYSCDVLDESRLLEHIKPQVLRGGNVIEYHGCDMFTSGTIDAVIILHTDTELLYDRLLARQYSEQKIRSNMECEIFRAIDDEVDQGFDDRTVVLRLLNNYPEDIDRNVGKIISLIEDLKARFAATSS</sequence>
<comment type="subcellular location">
    <subcellularLocation>
        <location evidence="7">Cytoplasm</location>
    </subcellularLocation>
    <subcellularLocation>
        <location evidence="7">Nucleus</location>
    </subcellularLocation>
</comment>
<dbReference type="HAMAP" id="MF_00039">
    <property type="entry name" value="Adenylate_kinase_AK6"/>
    <property type="match status" value="1"/>
</dbReference>
<dbReference type="GO" id="GO:0005737">
    <property type="term" value="C:cytoplasm"/>
    <property type="evidence" value="ECO:0007669"/>
    <property type="project" value="UniProtKB-SubCell"/>
</dbReference>
<keyword evidence="2 7" id="KW-0698">rRNA processing</keyword>
<accession>A0A0V0ZT92</accession>
<keyword evidence="9" id="KW-1185">Reference proteome</keyword>
<name>A0A0V0ZT92_9BILA</name>
<comment type="caution">
    <text evidence="7">Lacks conserved residue(s) required for the propagation of feature annotation.</text>
</comment>
<evidence type="ECO:0000256" key="1">
    <source>
        <dbReference type="ARBA" id="ARBA00022517"/>
    </source>
</evidence>
<gene>
    <name evidence="8" type="primary">Taf9</name>
    <name evidence="8" type="ORF">T12_9558</name>
</gene>
<dbReference type="PANTHER" id="PTHR15924">
    <property type="entry name" value="CLE"/>
    <property type="match status" value="1"/>
</dbReference>
<feature type="binding site" evidence="7">
    <location>
        <position position="374"/>
    </location>
    <ligand>
        <name>ATP</name>
        <dbReference type="ChEBI" id="CHEBI:30616"/>
    </ligand>
</feature>
<evidence type="ECO:0000256" key="6">
    <source>
        <dbReference type="ARBA" id="ARBA00022840"/>
    </source>
</evidence>
<evidence type="ECO:0000313" key="9">
    <source>
        <dbReference type="Proteomes" id="UP000054783"/>
    </source>
</evidence>
<dbReference type="STRING" id="990121.A0A0V0ZT92"/>
<comment type="caution">
    <text evidence="8">The sequence shown here is derived from an EMBL/GenBank/DDBJ whole genome shotgun (WGS) entry which is preliminary data.</text>
</comment>
<proteinExistence type="inferred from homology"/>
<dbReference type="SUPFAM" id="SSF52540">
    <property type="entry name" value="P-loop containing nucleoside triphosphate hydrolases"/>
    <property type="match status" value="1"/>
</dbReference>
<dbReference type="Gene3D" id="3.40.50.300">
    <property type="entry name" value="P-loop containing nucleotide triphosphate hydrolases"/>
    <property type="match status" value="1"/>
</dbReference>
<dbReference type="InterPro" id="IPR020618">
    <property type="entry name" value="Adenyl_kinase_AK6"/>
</dbReference>
<feature type="region of interest" description="LID" evidence="7">
    <location>
        <begin position="373"/>
        <end position="383"/>
    </location>
</feature>
<dbReference type="AlphaFoldDB" id="A0A0V0ZT92"/>
<dbReference type="GO" id="GO:0042274">
    <property type="term" value="P:ribosomal small subunit biogenesis"/>
    <property type="evidence" value="ECO:0007669"/>
    <property type="project" value="UniProtKB-UniRule"/>
</dbReference>
<dbReference type="Proteomes" id="UP000054783">
    <property type="component" value="Unassembled WGS sequence"/>
</dbReference>
<comment type="catalytic activity">
    <reaction evidence="7">
        <text>ATP + H2O = ADP + phosphate + H(+)</text>
        <dbReference type="Rhea" id="RHEA:13065"/>
        <dbReference type="ChEBI" id="CHEBI:15377"/>
        <dbReference type="ChEBI" id="CHEBI:15378"/>
        <dbReference type="ChEBI" id="CHEBI:30616"/>
        <dbReference type="ChEBI" id="CHEBI:43474"/>
        <dbReference type="ChEBI" id="CHEBI:456216"/>
    </reaction>
</comment>
<comment type="catalytic activity">
    <reaction evidence="7">
        <text>AMP + ATP = 2 ADP</text>
        <dbReference type="Rhea" id="RHEA:12973"/>
        <dbReference type="ChEBI" id="CHEBI:30616"/>
        <dbReference type="ChEBI" id="CHEBI:456215"/>
        <dbReference type="ChEBI" id="CHEBI:456216"/>
        <dbReference type="EC" id="2.7.4.3"/>
    </reaction>
</comment>